<evidence type="ECO:0000256" key="4">
    <source>
        <dbReference type="ARBA" id="ARBA00013208"/>
    </source>
</evidence>
<dbReference type="InterPro" id="IPR036286">
    <property type="entry name" value="LexA/Signal_pep-like_sf"/>
</dbReference>
<dbReference type="PANTHER" id="PTHR43390:SF1">
    <property type="entry name" value="CHLOROPLAST PROCESSING PEPTIDASE"/>
    <property type="match status" value="1"/>
</dbReference>
<dbReference type="GO" id="GO:0009003">
    <property type="term" value="F:signal peptidase activity"/>
    <property type="evidence" value="ECO:0007669"/>
    <property type="project" value="UniProtKB-EC"/>
</dbReference>
<evidence type="ECO:0000256" key="2">
    <source>
        <dbReference type="ARBA" id="ARBA00004401"/>
    </source>
</evidence>
<dbReference type="GO" id="GO:0004252">
    <property type="term" value="F:serine-type endopeptidase activity"/>
    <property type="evidence" value="ECO:0007669"/>
    <property type="project" value="InterPro"/>
</dbReference>
<dbReference type="EMBL" id="LMTZ01000107">
    <property type="protein sequence ID" value="KST65445.1"/>
    <property type="molecule type" value="Genomic_DNA"/>
</dbReference>
<dbReference type="PROSITE" id="PS00760">
    <property type="entry name" value="SPASE_I_2"/>
    <property type="match status" value="1"/>
</dbReference>
<dbReference type="Gene3D" id="2.10.109.10">
    <property type="entry name" value="Umud Fragment, subunit A"/>
    <property type="match status" value="1"/>
</dbReference>
<keyword evidence="6" id="KW-0812">Transmembrane</keyword>
<comment type="caution">
    <text evidence="6">Lacks conserved residue(s) required for the propagation of feature annotation.</text>
</comment>
<keyword evidence="6" id="KW-1133">Transmembrane helix</keyword>
<dbReference type="EC" id="3.4.21.89" evidence="4 6"/>
<feature type="domain" description="Peptidase S26" evidence="7">
    <location>
        <begin position="189"/>
        <end position="363"/>
    </location>
</feature>
<dbReference type="InterPro" id="IPR019757">
    <property type="entry name" value="Pept_S26A_signal_pept_1_Lys-AS"/>
</dbReference>
<dbReference type="CDD" id="cd06530">
    <property type="entry name" value="S26_SPase_I"/>
    <property type="match status" value="1"/>
</dbReference>
<evidence type="ECO:0000313" key="8">
    <source>
        <dbReference type="EMBL" id="KST65445.1"/>
    </source>
</evidence>
<protein>
    <recommendedName>
        <fullName evidence="4 6">Signal peptidase I</fullName>
        <ecNumber evidence="4 6">3.4.21.89</ecNumber>
    </recommendedName>
</protein>
<dbReference type="PRINTS" id="PR00727">
    <property type="entry name" value="LEADERPTASE"/>
</dbReference>
<evidence type="ECO:0000256" key="1">
    <source>
        <dbReference type="ARBA" id="ARBA00000677"/>
    </source>
</evidence>
<comment type="subcellular location">
    <subcellularLocation>
        <location evidence="2">Cell membrane</location>
        <topology evidence="2">Single-pass type II membrane protein</topology>
    </subcellularLocation>
    <subcellularLocation>
        <location evidence="6">Membrane</location>
        <topology evidence="6">Single-pass type II membrane protein</topology>
    </subcellularLocation>
</comment>
<dbReference type="PANTHER" id="PTHR43390">
    <property type="entry name" value="SIGNAL PEPTIDASE I"/>
    <property type="match status" value="1"/>
</dbReference>
<dbReference type="InterPro" id="IPR000223">
    <property type="entry name" value="Pept_S26A_signal_pept_1"/>
</dbReference>
<feature type="transmembrane region" description="Helical" evidence="6">
    <location>
        <begin position="183"/>
        <end position="207"/>
    </location>
</feature>
<name>A0A0V7ZLE2_9CYAN</name>
<reference evidence="8 9" key="1">
    <citation type="journal article" date="2015" name="Genome Announc.">
        <title>Draft Genome of the Euendolithic (true boring) Cyanobacterium Mastigocoleus testarum strain BC008.</title>
        <authorList>
            <person name="Guida B.S."/>
            <person name="Garcia-Pichel F."/>
        </authorList>
    </citation>
    <scope>NUCLEOTIDE SEQUENCE [LARGE SCALE GENOMIC DNA]</scope>
    <source>
        <strain evidence="8 9">BC008</strain>
    </source>
</reference>
<feature type="transmembrane region" description="Helical" evidence="6">
    <location>
        <begin position="42"/>
        <end position="60"/>
    </location>
</feature>
<evidence type="ECO:0000259" key="7">
    <source>
        <dbReference type="Pfam" id="PF10502"/>
    </source>
</evidence>
<gene>
    <name evidence="8" type="ORF">BC008_41670</name>
</gene>
<dbReference type="InterPro" id="IPR019533">
    <property type="entry name" value="Peptidase_S26"/>
</dbReference>
<dbReference type="SUPFAM" id="SSF51306">
    <property type="entry name" value="LexA/Signal peptidase"/>
    <property type="match status" value="1"/>
</dbReference>
<dbReference type="GO" id="GO:0006465">
    <property type="term" value="P:signal peptide processing"/>
    <property type="evidence" value="ECO:0007669"/>
    <property type="project" value="InterPro"/>
</dbReference>
<feature type="transmembrane region" description="Helical" evidence="6">
    <location>
        <begin position="134"/>
        <end position="162"/>
    </location>
</feature>
<evidence type="ECO:0000313" key="9">
    <source>
        <dbReference type="Proteomes" id="UP000053372"/>
    </source>
</evidence>
<feature type="transmembrane region" description="Helical" evidence="6">
    <location>
        <begin position="72"/>
        <end position="90"/>
    </location>
</feature>
<evidence type="ECO:0000256" key="5">
    <source>
        <dbReference type="ARBA" id="ARBA00022801"/>
    </source>
</evidence>
<dbReference type="Pfam" id="PF10502">
    <property type="entry name" value="Peptidase_S26"/>
    <property type="match status" value="1"/>
</dbReference>
<dbReference type="GO" id="GO:0005886">
    <property type="term" value="C:plasma membrane"/>
    <property type="evidence" value="ECO:0007669"/>
    <property type="project" value="UniProtKB-SubCell"/>
</dbReference>
<feature type="transmembrane region" description="Helical" evidence="6">
    <location>
        <begin position="111"/>
        <end position="128"/>
    </location>
</feature>
<keyword evidence="6" id="KW-0472">Membrane</keyword>
<dbReference type="RefSeq" id="WP_027844482.1">
    <property type="nucleotide sequence ID" value="NZ_LMTZ01000107.1"/>
</dbReference>
<keyword evidence="5 6" id="KW-0378">Hydrolase</keyword>
<accession>A0A0V7ZLE2</accession>
<dbReference type="NCBIfam" id="TIGR02227">
    <property type="entry name" value="sigpep_I_bact"/>
    <property type="match status" value="1"/>
</dbReference>
<evidence type="ECO:0000256" key="3">
    <source>
        <dbReference type="ARBA" id="ARBA00009370"/>
    </source>
</evidence>
<evidence type="ECO:0000256" key="6">
    <source>
        <dbReference type="RuleBase" id="RU362042"/>
    </source>
</evidence>
<proteinExistence type="inferred from homology"/>
<sequence>MNKINVNNNKNITAKEPWYVANLSFFFPGVGQIYSGNKLKGLIFIISKILLSFWMLWIIIFPEKHLLRDGLIWLLLYVLVGNWNLIDAYLSTKTNNPPAFESNRKSKKDPWLAVLLSRIIPGIGHIYIGSYFVGIILVIISLAAYLIPFGHVILFLAVPFSIYHVYVNSPERREKSKKKITGIVIATVLLPIFVWIPSTLLITNIVAEAQWIRSNAMQPTLNGNHNQWDADNFMVDKFSYKFHKPERGDIIVFSPTETLKKEDYTDNFVKRIIGLPGEKVELKDGKVYINDKHLLEDSYIEQNQSTLIDVCISGSQSVFISKPIIVSENSYFVLGDDRNISYDSRCWGLVPKNKIIGKVSKIFFPISRIRSL</sequence>
<keyword evidence="6" id="KW-0645">Protease</keyword>
<dbReference type="Proteomes" id="UP000053372">
    <property type="component" value="Unassembled WGS sequence"/>
</dbReference>
<comment type="caution">
    <text evidence="8">The sequence shown here is derived from an EMBL/GenBank/DDBJ whole genome shotgun (WGS) entry which is preliminary data.</text>
</comment>
<comment type="catalytic activity">
    <reaction evidence="1 6">
        <text>Cleavage of hydrophobic, N-terminal signal or leader sequences from secreted and periplasmic proteins.</text>
        <dbReference type="EC" id="3.4.21.89"/>
    </reaction>
</comment>
<comment type="similarity">
    <text evidence="3 6">Belongs to the peptidase S26 family.</text>
</comment>
<keyword evidence="9" id="KW-1185">Reference proteome</keyword>
<dbReference type="AlphaFoldDB" id="A0A0V7ZLE2"/>
<organism evidence="8 9">
    <name type="scientific">Mastigocoleus testarum BC008</name>
    <dbReference type="NCBI Taxonomy" id="371196"/>
    <lineage>
        <taxon>Bacteria</taxon>
        <taxon>Bacillati</taxon>
        <taxon>Cyanobacteriota</taxon>
        <taxon>Cyanophyceae</taxon>
        <taxon>Nostocales</taxon>
        <taxon>Hapalosiphonaceae</taxon>
        <taxon>Mastigocoleus</taxon>
    </lineage>
</organism>